<proteinExistence type="predicted"/>
<dbReference type="InterPro" id="IPR051482">
    <property type="entry name" value="Cholesterol_transport"/>
</dbReference>
<dbReference type="PANTHER" id="PTHR23319">
    <property type="entry name" value="GRAM DOMAIN CONTAINING 1B, ISOFORM E"/>
    <property type="match status" value="1"/>
</dbReference>
<organism evidence="8 9">
    <name type="scientific">Limulus polyphemus</name>
    <name type="common">Atlantic horseshoe crab</name>
    <dbReference type="NCBI Taxonomy" id="6850"/>
    <lineage>
        <taxon>Eukaryota</taxon>
        <taxon>Metazoa</taxon>
        <taxon>Ecdysozoa</taxon>
        <taxon>Arthropoda</taxon>
        <taxon>Chelicerata</taxon>
        <taxon>Merostomata</taxon>
        <taxon>Xiphosura</taxon>
        <taxon>Limulidae</taxon>
        <taxon>Limulus</taxon>
    </lineage>
</organism>
<keyword evidence="8" id="KW-1185">Reference proteome</keyword>
<dbReference type="Pfam" id="PF02893">
    <property type="entry name" value="GRAM"/>
    <property type="match status" value="1"/>
</dbReference>
<feature type="compositionally biased region" description="Basic residues" evidence="5">
    <location>
        <begin position="566"/>
        <end position="576"/>
    </location>
</feature>
<accession>A0ABM1TH85</accession>
<evidence type="ECO:0000256" key="5">
    <source>
        <dbReference type="SAM" id="MobiDB-lite"/>
    </source>
</evidence>
<evidence type="ECO:0000256" key="6">
    <source>
        <dbReference type="SAM" id="Phobius"/>
    </source>
</evidence>
<feature type="transmembrane region" description="Helical" evidence="6">
    <location>
        <begin position="610"/>
        <end position="634"/>
    </location>
</feature>
<evidence type="ECO:0000256" key="4">
    <source>
        <dbReference type="ARBA" id="ARBA00023136"/>
    </source>
</evidence>
<dbReference type="CDD" id="cd13220">
    <property type="entry name" value="PH-GRAM_GRAMDC"/>
    <property type="match status" value="1"/>
</dbReference>
<feature type="compositionally biased region" description="Basic residues" evidence="5">
    <location>
        <begin position="352"/>
        <end position="361"/>
    </location>
</feature>
<keyword evidence="2 6" id="KW-0812">Transmembrane</keyword>
<dbReference type="Pfam" id="PF16016">
    <property type="entry name" value="VASt"/>
    <property type="match status" value="1"/>
</dbReference>
<keyword evidence="4 6" id="KW-0472">Membrane</keyword>
<dbReference type="PROSITE" id="PS51778">
    <property type="entry name" value="VAST"/>
    <property type="match status" value="1"/>
</dbReference>
<dbReference type="PANTHER" id="PTHR23319:SF4">
    <property type="entry name" value="GRAM DOMAIN CONTAINING 1B, ISOFORM E"/>
    <property type="match status" value="1"/>
</dbReference>
<feature type="domain" description="VASt" evidence="7">
    <location>
        <begin position="390"/>
        <end position="561"/>
    </location>
</feature>
<reference evidence="9" key="1">
    <citation type="submission" date="2025-08" db="UniProtKB">
        <authorList>
            <consortium name="RefSeq"/>
        </authorList>
    </citation>
    <scope>IDENTIFICATION</scope>
    <source>
        <tissue evidence="9">Muscle</tissue>
    </source>
</reference>
<dbReference type="GeneID" id="106470893"/>
<dbReference type="InterPro" id="IPR031968">
    <property type="entry name" value="VASt"/>
</dbReference>
<feature type="region of interest" description="Disordered" evidence="5">
    <location>
        <begin position="558"/>
        <end position="593"/>
    </location>
</feature>
<dbReference type="InterPro" id="IPR027310">
    <property type="entry name" value="Profilin_CS"/>
</dbReference>
<feature type="compositionally biased region" description="Basic and acidic residues" evidence="5">
    <location>
        <begin position="770"/>
        <end position="785"/>
    </location>
</feature>
<dbReference type="Proteomes" id="UP000694941">
    <property type="component" value="Unplaced"/>
</dbReference>
<evidence type="ECO:0000256" key="1">
    <source>
        <dbReference type="ARBA" id="ARBA00004167"/>
    </source>
</evidence>
<comment type="subcellular location">
    <subcellularLocation>
        <location evidence="1">Membrane</location>
        <topology evidence="1">Single-pass membrane protein</topology>
    </subcellularLocation>
</comment>
<gene>
    <name evidence="9" type="primary">LOC106470893</name>
</gene>
<sequence length="785" mass="91442">MSWEVYGDIASCEPSFKSKIILPTRAFRSFNHNGNSSEDSSNSRQQKLTSWEMKVKRQNNYSCPDMRLLGRSYDSISLDNSDPDYMNPSMEEPFHGQPISYSSEQDDDFIRSLDLSMRDKQQFGKMCKSSKEKMKRKSPLNMQNHEYILKSELFHSLFSNIPDSERLVIDYSCALHQEVIIRGRLYVSQNYFCFYGNLWNSDTLLTIRCYDISSMNKDNTTPSGPNSIQICTEDLEYHFSSFSARNEAYFTLFRVWQNALADQPMSFQELWDWIHQYDGQQIGLTGENGDGNSVSENTFQTSEWRYSNENMNYLRDTPVKPVDEEESVNLTVEESRDANKLLKTRVKNKIPQRGVSTKRRTLAYPKDVSDSTESDQDDNIQVTCPCEKHEGKEVLNSILHVSVDKLFSLIFNGSEFYQEFQKNRQTKDILETDWQPCQETGEKTRQVKYTVALNISLAKSAHVTETQTLTKISKEGVVYVVTCEVSNTGVPYSDSFCVMATYCLIRITKQKSRLRIHGYVHYKKSLLGMIKAIIEKTTFQGFKNFCADLERALTEVSSQNNETSKRKMSNQKRIRRHSEPNMTENQEDRAQHDSDKNIGVISKVQENREYFPFVVKFILYTLLFLLFFNTLLFYKLWCLERENLNLTAEVTELQQPLKESFQYILREDCEKLVQHQEMLYSVEAESWSEILSDTLQLTQIIQKSLIELQISAEHHHSGRKQRMVKTMKEPISKEFDKDKSQDYFTKISIKKEENINEAELILSEGQSVSNERETQDLHVKEETNT</sequence>
<evidence type="ECO:0000256" key="3">
    <source>
        <dbReference type="ARBA" id="ARBA00022989"/>
    </source>
</evidence>
<dbReference type="InterPro" id="IPR004182">
    <property type="entry name" value="GRAM"/>
</dbReference>
<dbReference type="SMART" id="SM00568">
    <property type="entry name" value="GRAM"/>
    <property type="match status" value="1"/>
</dbReference>
<evidence type="ECO:0000259" key="7">
    <source>
        <dbReference type="PROSITE" id="PS51778"/>
    </source>
</evidence>
<dbReference type="Gene3D" id="2.30.29.30">
    <property type="entry name" value="Pleckstrin-homology domain (PH domain)/Phosphotyrosine-binding domain (PTB)"/>
    <property type="match status" value="1"/>
</dbReference>
<dbReference type="RefSeq" id="XP_022255241.1">
    <property type="nucleotide sequence ID" value="XM_022399533.1"/>
</dbReference>
<dbReference type="InterPro" id="IPR011993">
    <property type="entry name" value="PH-like_dom_sf"/>
</dbReference>
<feature type="region of interest" description="Disordered" evidence="5">
    <location>
        <begin position="762"/>
        <end position="785"/>
    </location>
</feature>
<dbReference type="PROSITE" id="PS00414">
    <property type="entry name" value="PROFILIN"/>
    <property type="match status" value="1"/>
</dbReference>
<feature type="region of interest" description="Disordered" evidence="5">
    <location>
        <begin position="352"/>
        <end position="379"/>
    </location>
</feature>
<evidence type="ECO:0000256" key="2">
    <source>
        <dbReference type="ARBA" id="ARBA00022692"/>
    </source>
</evidence>
<evidence type="ECO:0000313" key="9">
    <source>
        <dbReference type="RefSeq" id="XP_022255241.1"/>
    </source>
</evidence>
<keyword evidence="3 6" id="KW-1133">Transmembrane helix</keyword>
<evidence type="ECO:0000313" key="8">
    <source>
        <dbReference type="Proteomes" id="UP000694941"/>
    </source>
</evidence>
<protein>
    <submittedName>
        <fullName evidence="9">GRAM domain-containing protein 1B-like</fullName>
    </submittedName>
</protein>
<name>A0ABM1TH85_LIMPO</name>